<organism evidence="8 11">
    <name type="scientific">Pseudolactococcus raffinolactis</name>
    <dbReference type="NCBI Taxonomy" id="1366"/>
    <lineage>
        <taxon>Bacteria</taxon>
        <taxon>Bacillati</taxon>
        <taxon>Bacillota</taxon>
        <taxon>Bacilli</taxon>
        <taxon>Lactobacillales</taxon>
        <taxon>Streptococcaceae</taxon>
        <taxon>Pseudolactococcus</taxon>
    </lineage>
</organism>
<evidence type="ECO:0000256" key="5">
    <source>
        <dbReference type="ARBA" id="ARBA00023136"/>
    </source>
</evidence>
<evidence type="ECO:0000313" key="9">
    <source>
        <dbReference type="EMBL" id="QIW58665.1"/>
    </source>
</evidence>
<reference evidence="10 11" key="1">
    <citation type="submission" date="2019-12" db="EMBL/GenBank/DDBJ databases">
        <title>Whole genome sequences of Lactococcus raffinolactis strains isolated from sewage.</title>
        <authorList>
            <person name="Ybazeta G."/>
            <person name="Ross M."/>
            <person name="Brabant-Kirwan D."/>
            <person name="Saleh M."/>
            <person name="Dillon J.A."/>
            <person name="Splinter K."/>
            <person name="Nokhbeh R."/>
        </authorList>
    </citation>
    <scope>NUCLEOTIDE SEQUENCE [LARGE SCALE GENOMIC DNA]</scope>
    <source>
        <strain evidence="9 10">Lr_19_14</strain>
        <strain evidence="8 11">Lr_19_5</strain>
    </source>
</reference>
<keyword evidence="5 6" id="KW-0472">Membrane</keyword>
<feature type="transmembrane region" description="Helical" evidence="6">
    <location>
        <begin position="126"/>
        <end position="146"/>
    </location>
</feature>
<keyword evidence="3 6" id="KW-0812">Transmembrane</keyword>
<dbReference type="EMBL" id="CP047628">
    <property type="protein sequence ID" value="QIW58665.1"/>
    <property type="molecule type" value="Genomic_DNA"/>
</dbReference>
<feature type="transmembrane region" description="Helical" evidence="6">
    <location>
        <begin position="65"/>
        <end position="94"/>
    </location>
</feature>
<dbReference type="RefSeq" id="WP_061774428.1">
    <property type="nucleotide sequence ID" value="NZ_BAAAXH010000007.1"/>
</dbReference>
<evidence type="ECO:0000256" key="3">
    <source>
        <dbReference type="ARBA" id="ARBA00022692"/>
    </source>
</evidence>
<feature type="domain" description="Putative aromatic acid exporter C-terminal" evidence="7">
    <location>
        <begin position="153"/>
        <end position="319"/>
    </location>
</feature>
<comment type="subcellular location">
    <subcellularLocation>
        <location evidence="1">Cell membrane</location>
        <topology evidence="1">Multi-pass membrane protein</topology>
    </subcellularLocation>
</comment>
<dbReference type="InterPro" id="IPR021062">
    <property type="entry name" value="ArAE_1_C"/>
</dbReference>
<dbReference type="GO" id="GO:0005886">
    <property type="term" value="C:plasma membrane"/>
    <property type="evidence" value="ECO:0007669"/>
    <property type="project" value="UniProtKB-SubCell"/>
</dbReference>
<dbReference type="OrthoDB" id="357521at2"/>
<dbReference type="GeneID" id="93295329"/>
<dbReference type="Pfam" id="PF06081">
    <property type="entry name" value="ArAE_1"/>
    <property type="match status" value="1"/>
</dbReference>
<feature type="transmembrane region" description="Helical" evidence="6">
    <location>
        <begin position="20"/>
        <end position="45"/>
    </location>
</feature>
<evidence type="ECO:0000256" key="1">
    <source>
        <dbReference type="ARBA" id="ARBA00004651"/>
    </source>
</evidence>
<evidence type="ECO:0000313" key="11">
    <source>
        <dbReference type="Proteomes" id="UP000501945"/>
    </source>
</evidence>
<proteinExistence type="predicted"/>
<dbReference type="EMBL" id="CP047616">
    <property type="protein sequence ID" value="QIW54051.1"/>
    <property type="molecule type" value="Genomic_DNA"/>
</dbReference>
<keyword evidence="10" id="KW-1185">Reference proteome</keyword>
<dbReference type="InterPro" id="IPR010343">
    <property type="entry name" value="ArAE_1"/>
</dbReference>
<evidence type="ECO:0000313" key="10">
    <source>
        <dbReference type="Proteomes" id="UP000501558"/>
    </source>
</evidence>
<dbReference type="PANTHER" id="PTHR40064">
    <property type="entry name" value="MEMBRANE PROTEIN-RELATED"/>
    <property type="match status" value="1"/>
</dbReference>
<dbReference type="Proteomes" id="UP000501945">
    <property type="component" value="Chromosome"/>
</dbReference>
<name>A0A2A5SDD1_9LACT</name>
<dbReference type="AlphaFoldDB" id="A0A2A5SDD1"/>
<gene>
    <name evidence="9" type="ORF">GU334_06990</name>
    <name evidence="8" type="ORF">GU336_07815</name>
</gene>
<dbReference type="InterPro" id="IPR038323">
    <property type="entry name" value="ArAE_1_C_sf"/>
</dbReference>
<keyword evidence="4 6" id="KW-1133">Transmembrane helix</keyword>
<evidence type="ECO:0000313" key="8">
    <source>
        <dbReference type="EMBL" id="QIW54051.1"/>
    </source>
</evidence>
<dbReference type="Gene3D" id="1.20.120.940">
    <property type="entry name" value="Putative aromatic acid exporter, C-terminal domain"/>
    <property type="match status" value="1"/>
</dbReference>
<evidence type="ECO:0000256" key="6">
    <source>
        <dbReference type="SAM" id="Phobius"/>
    </source>
</evidence>
<keyword evidence="2" id="KW-1003">Cell membrane</keyword>
<evidence type="ECO:0000259" key="7">
    <source>
        <dbReference type="Pfam" id="PF11728"/>
    </source>
</evidence>
<evidence type="ECO:0000256" key="4">
    <source>
        <dbReference type="ARBA" id="ARBA00022989"/>
    </source>
</evidence>
<evidence type="ECO:0000256" key="2">
    <source>
        <dbReference type="ARBA" id="ARBA00022475"/>
    </source>
</evidence>
<dbReference type="PANTHER" id="PTHR40064:SF1">
    <property type="entry name" value="MEMBRANE PROTEIN"/>
    <property type="match status" value="1"/>
</dbReference>
<accession>A0A2A5SDD1</accession>
<sequence>MNILPKDFKIGARTVKTVIAASLAIIIANLFHLQYATAAGVIAILSVGNTKKSTFKSGKNRLLNFLAAMVLSVILFSILGHSVWVFGVFLLIFIPYSAACGMSEGIAPNAVLVTHLLIAPQITPQLLFNEFLLNFIAISLAFIVNIKMPNFQAELSEREKRVEHHFRDLFKRLSFIMAKQTEQVHFLHKVEDLELYISDSLVLARTHMDNRFGDGAGASYDYFAMRATQVEIFREITEILLQIEVTVQKEQLTALAQLFKAIGKNYAKENDGQALMQQVEETLDTYRASDLPKTREEFEARARLFQILQLIQTFVQIKRDYMHLSQERQQK</sequence>
<dbReference type="Pfam" id="PF11728">
    <property type="entry name" value="ArAE_1_C"/>
    <property type="match status" value="1"/>
</dbReference>
<dbReference type="Proteomes" id="UP000501558">
    <property type="component" value="Chromosome"/>
</dbReference>
<dbReference type="InterPro" id="IPR052984">
    <property type="entry name" value="UPF0421"/>
</dbReference>
<protein>
    <submittedName>
        <fullName evidence="8">Aromatic acid exporter family protein</fullName>
    </submittedName>
</protein>